<protein>
    <submittedName>
        <fullName evidence="6">Low-affinity methionine permease</fullName>
    </submittedName>
</protein>
<dbReference type="PANTHER" id="PTHR11785:SF532">
    <property type="entry name" value="TRANSPORTER, PUTATIVE (EUROFUNG)-RELATED"/>
    <property type="match status" value="1"/>
</dbReference>
<dbReference type="PIRSF" id="PIRSF006060">
    <property type="entry name" value="AA_transporter"/>
    <property type="match status" value="1"/>
</dbReference>
<dbReference type="PANTHER" id="PTHR11785">
    <property type="entry name" value="AMINO ACID TRANSPORTER"/>
    <property type="match status" value="1"/>
</dbReference>
<dbReference type="GO" id="GO:0016020">
    <property type="term" value="C:membrane"/>
    <property type="evidence" value="ECO:0007669"/>
    <property type="project" value="UniProtKB-SubCell"/>
</dbReference>
<name>A0A0F8CTW1_CERFI</name>
<dbReference type="InterPro" id="IPR002293">
    <property type="entry name" value="AA/rel_permease1"/>
</dbReference>
<organism evidence="6 7">
    <name type="scientific">Ceratocystis fimbriata f. sp. platani</name>
    <dbReference type="NCBI Taxonomy" id="88771"/>
    <lineage>
        <taxon>Eukaryota</taxon>
        <taxon>Fungi</taxon>
        <taxon>Dikarya</taxon>
        <taxon>Ascomycota</taxon>
        <taxon>Pezizomycotina</taxon>
        <taxon>Sordariomycetes</taxon>
        <taxon>Hypocreomycetidae</taxon>
        <taxon>Microascales</taxon>
        <taxon>Ceratocystidaceae</taxon>
        <taxon>Ceratocystis</taxon>
    </lineage>
</organism>
<feature type="transmembrane region" description="Helical" evidence="5">
    <location>
        <begin position="60"/>
        <end position="80"/>
    </location>
</feature>
<comment type="subcellular location">
    <subcellularLocation>
        <location evidence="1">Membrane</location>
        <topology evidence="1">Multi-pass membrane protein</topology>
    </subcellularLocation>
</comment>
<gene>
    <name evidence="6" type="primary">MUP3</name>
    <name evidence="6" type="ORF">CFO_g3505</name>
</gene>
<dbReference type="InterPro" id="IPR050598">
    <property type="entry name" value="AminoAcid_Transporter"/>
</dbReference>
<dbReference type="OrthoDB" id="5982228at2759"/>
<keyword evidence="4 5" id="KW-0472">Membrane</keyword>
<dbReference type="AlphaFoldDB" id="A0A0F8CTW1"/>
<dbReference type="Pfam" id="PF13520">
    <property type="entry name" value="AA_permease_2"/>
    <property type="match status" value="1"/>
</dbReference>
<accession>A0A0F8CTW1</accession>
<dbReference type="Proteomes" id="UP000034841">
    <property type="component" value="Unassembled WGS sequence"/>
</dbReference>
<evidence type="ECO:0000256" key="5">
    <source>
        <dbReference type="SAM" id="Phobius"/>
    </source>
</evidence>
<feature type="transmembrane region" description="Helical" evidence="5">
    <location>
        <begin position="133"/>
        <end position="156"/>
    </location>
</feature>
<proteinExistence type="predicted"/>
<comment type="caution">
    <text evidence="6">The sequence shown here is derived from an EMBL/GenBank/DDBJ whole genome shotgun (WGS) entry which is preliminary data.</text>
</comment>
<feature type="transmembrane region" description="Helical" evidence="5">
    <location>
        <begin position="441"/>
        <end position="460"/>
    </location>
</feature>
<feature type="transmembrane region" description="Helical" evidence="5">
    <location>
        <begin position="202"/>
        <end position="223"/>
    </location>
</feature>
<feature type="transmembrane region" description="Helical" evidence="5">
    <location>
        <begin position="309"/>
        <end position="331"/>
    </location>
</feature>
<keyword evidence="3 5" id="KW-1133">Transmembrane helix</keyword>
<evidence type="ECO:0000256" key="1">
    <source>
        <dbReference type="ARBA" id="ARBA00004141"/>
    </source>
</evidence>
<evidence type="ECO:0000256" key="3">
    <source>
        <dbReference type="ARBA" id="ARBA00022989"/>
    </source>
</evidence>
<keyword evidence="2 5" id="KW-0812">Transmembrane</keyword>
<evidence type="ECO:0000256" key="4">
    <source>
        <dbReference type="ARBA" id="ARBA00023136"/>
    </source>
</evidence>
<feature type="transmembrane region" description="Helical" evidence="5">
    <location>
        <begin position="410"/>
        <end position="429"/>
    </location>
</feature>
<sequence length="514" mass="55841">MSIETQPLLLHIPPTPHLGHNPPFNTEAEASLVQATGTLDDDALPETAAVGRQLDWQDTYILIISRVFGSGIFATPGTIVRSVGSPGLALTLWLVGALIAAFGLSISLEFGTMLPRSGGDKVYLEFTYRWPRFLTSTLVAVYVVLLGFTASNAVIFSRYALFALGHEEASEALRRSVAVGLLTLVVVVHVVIPGWGVKIQNVLGWVKIGIISFMILSGLYVVAFSSAITRGRFVTGTAVGAGYTVKAPMPSSLEEQATSAWQGWFQGSVWNWSAISTSLFKVFYSYSGLETANNVVNEIKNPIHTLKSATTAGLATCCVLYVLTNMAYFTIVPIDEIKASGEMIAALFFERVFGAALGRRILPLSIALSAGGNVMVVAFAMARLKQEIARQGLLPYGEFLSSTRPFHSPLGALIIHWIPSVLVITMPPSEQVYDLVLEVKGYPAQLFAMAVAAGLIILRYRRPDLKRPFKAWIPGVYIRILLSLALLSAPFFPPEQRFKDGIWYAAYAVISMGM</sequence>
<keyword evidence="7" id="KW-1185">Reference proteome</keyword>
<reference evidence="6 7" key="1">
    <citation type="submission" date="2015-04" db="EMBL/GenBank/DDBJ databases">
        <title>Genome sequence of Ceratocystis platani, a major pathogen of plane trees.</title>
        <authorList>
            <person name="Belbahri L."/>
        </authorList>
    </citation>
    <scope>NUCLEOTIDE SEQUENCE [LARGE SCALE GENOMIC DNA]</scope>
    <source>
        <strain evidence="6 7">CFO</strain>
    </source>
</reference>
<feature type="transmembrane region" description="Helical" evidence="5">
    <location>
        <begin position="177"/>
        <end position="196"/>
    </location>
</feature>
<feature type="transmembrane region" description="Helical" evidence="5">
    <location>
        <begin position="472"/>
        <end position="492"/>
    </location>
</feature>
<evidence type="ECO:0000256" key="2">
    <source>
        <dbReference type="ARBA" id="ARBA00022692"/>
    </source>
</evidence>
<dbReference type="Gene3D" id="1.20.1740.10">
    <property type="entry name" value="Amino acid/polyamine transporter I"/>
    <property type="match status" value="1"/>
</dbReference>
<evidence type="ECO:0000313" key="6">
    <source>
        <dbReference type="EMBL" id="KKF94152.1"/>
    </source>
</evidence>
<feature type="transmembrane region" description="Helical" evidence="5">
    <location>
        <begin position="92"/>
        <end position="113"/>
    </location>
</feature>
<dbReference type="EMBL" id="LBBL01000177">
    <property type="protein sequence ID" value="KKF94152.1"/>
    <property type="molecule type" value="Genomic_DNA"/>
</dbReference>
<feature type="transmembrane region" description="Helical" evidence="5">
    <location>
        <begin position="361"/>
        <end position="382"/>
    </location>
</feature>
<dbReference type="GO" id="GO:0015179">
    <property type="term" value="F:L-amino acid transmembrane transporter activity"/>
    <property type="evidence" value="ECO:0007669"/>
    <property type="project" value="TreeGrafter"/>
</dbReference>
<evidence type="ECO:0000313" key="7">
    <source>
        <dbReference type="Proteomes" id="UP000034841"/>
    </source>
</evidence>